<dbReference type="OrthoDB" id="8727862at2"/>
<accession>A0A3A6U0U9</accession>
<name>A0A3A6U0U9_9GAMM</name>
<evidence type="ECO:0000256" key="7">
    <source>
        <dbReference type="ARBA" id="ARBA00023237"/>
    </source>
</evidence>
<comment type="subcellular location">
    <subcellularLocation>
        <location evidence="1 8">Cell outer membrane</location>
        <topology evidence="1 8">Multi-pass membrane protein</topology>
    </subcellularLocation>
</comment>
<feature type="signal peptide" evidence="10">
    <location>
        <begin position="1"/>
        <end position="27"/>
    </location>
</feature>
<evidence type="ECO:0000256" key="8">
    <source>
        <dbReference type="PROSITE-ProRule" id="PRU01360"/>
    </source>
</evidence>
<dbReference type="Pfam" id="PF00593">
    <property type="entry name" value="TonB_dep_Rec_b-barrel"/>
    <property type="match status" value="1"/>
</dbReference>
<dbReference type="SUPFAM" id="SSF56935">
    <property type="entry name" value="Porins"/>
    <property type="match status" value="1"/>
</dbReference>
<evidence type="ECO:0000313" key="13">
    <source>
        <dbReference type="EMBL" id="RJY10731.1"/>
    </source>
</evidence>
<feature type="domain" description="TonB-dependent receptor plug" evidence="12">
    <location>
        <begin position="58"/>
        <end position="173"/>
    </location>
</feature>
<dbReference type="PROSITE" id="PS52016">
    <property type="entry name" value="TONB_DEPENDENT_REC_3"/>
    <property type="match status" value="1"/>
</dbReference>
<dbReference type="InterPro" id="IPR010104">
    <property type="entry name" value="TonB_rcpt_bac"/>
</dbReference>
<sequence>MSMKPFKKTIVASSVSMMLGLTAPAFAAEENQTNADSDVERIQVSGYRSSIIKGQQLKRDAVGSQDSIVASDIADFPNVNLAESLQRIPGVTISRDNGEGRQIALRGLGADFTRTQLNGMEALATNASILDSRGAVSRTRSFDYNIFASELFNQVDVYKSFEAKQDEGGIAGTVNLRTPKPFDYDGFKGAVSAKASYNGASEEANPRLAMLLSNTWDTFGATVSLAHSKADSVEFGHRNWQWEGFKASGFGPNIAESDKARLSDGSLAYPVANTISSVSNTQERTGITTALQWRPSDDVSFTADIIYGRLTSDAREYNAATRGGRTIDDFEVQGNSIVYGKYLDADIRNESKLYQSTTDFNQFVLEADVQFNDDFKMTATAGYSKSEFDAPVHDKIYTIAEDHTFSFDYRDNKAGNNVYDFDIADPSEYKLHRADTREDFISNEFATLKADFTYYLNDISSFDFGVQYKSYESFGYERRQTLRNLENSGIAFTVAPFNSASTQSFAVGNVQETMPNVVAAGLNARNTDRLFTRDLTEADNIEGSQYSVEEETLALYGQYSIEVENIRANFGIRYVTTDVTSSGDALIREEGKDNRFEPISIDNDYAEWLPSFNFAMDLTDDVVFRFSANRNLSRPSLSDLRASTNIGFAGGTIDRGNPNLKPFIADSFEAGLEYYFGEVNYLALTLYSKDMASFIVTESNSIPYTDTGLPLNLLPPGDEGRDFIISQPVNGNGASITGVELAAQYEFEDGLGVIANLTYADSEAEHNINGEKASANLLGLSKVSYNLTAYYETDNWGARISQAYRDEYLETVAGRLSDFAGVESTTFVDASVFYNLTENLKISLEGINLTNQKLYQFEDLTDHRSRTVYESGRTFLLGANYKF</sequence>
<dbReference type="NCBIfam" id="TIGR01782">
    <property type="entry name" value="TonB-Xanth-Caul"/>
    <property type="match status" value="1"/>
</dbReference>
<dbReference type="InterPro" id="IPR037066">
    <property type="entry name" value="Plug_dom_sf"/>
</dbReference>
<dbReference type="AlphaFoldDB" id="A0A3A6U0U9"/>
<keyword evidence="10" id="KW-0732">Signal</keyword>
<comment type="caution">
    <text evidence="13">The sequence shown here is derived from an EMBL/GenBank/DDBJ whole genome shotgun (WGS) entry which is preliminary data.</text>
</comment>
<feature type="chain" id="PRO_5017215459" evidence="10">
    <location>
        <begin position="28"/>
        <end position="883"/>
    </location>
</feature>
<evidence type="ECO:0000256" key="3">
    <source>
        <dbReference type="ARBA" id="ARBA00022452"/>
    </source>
</evidence>
<dbReference type="InterPro" id="IPR012910">
    <property type="entry name" value="Plug_dom"/>
</dbReference>
<dbReference type="InterPro" id="IPR039426">
    <property type="entry name" value="TonB-dep_rcpt-like"/>
</dbReference>
<dbReference type="Pfam" id="PF07715">
    <property type="entry name" value="Plug"/>
    <property type="match status" value="1"/>
</dbReference>
<feature type="domain" description="TonB-dependent receptor-like beta-barrel" evidence="11">
    <location>
        <begin position="409"/>
        <end position="849"/>
    </location>
</feature>
<proteinExistence type="inferred from homology"/>
<dbReference type="CDD" id="cd01347">
    <property type="entry name" value="ligand_gated_channel"/>
    <property type="match status" value="1"/>
</dbReference>
<evidence type="ECO:0000256" key="9">
    <source>
        <dbReference type="RuleBase" id="RU003357"/>
    </source>
</evidence>
<evidence type="ECO:0000313" key="14">
    <source>
        <dbReference type="Proteomes" id="UP000273022"/>
    </source>
</evidence>
<keyword evidence="3 8" id="KW-1134">Transmembrane beta strand</keyword>
<reference evidence="13 14" key="1">
    <citation type="submission" date="2018-09" db="EMBL/GenBank/DDBJ databases">
        <title>Phylogeny of the Shewanellaceae, and recommendation for two new genera, Pseudoshewanella and Parashewanella.</title>
        <authorList>
            <person name="Wang G."/>
        </authorList>
    </citation>
    <scope>NUCLEOTIDE SEQUENCE [LARGE SCALE GENOMIC DNA]</scope>
    <source>
        <strain evidence="13 14">KCTC 22492</strain>
    </source>
</reference>
<evidence type="ECO:0000256" key="6">
    <source>
        <dbReference type="ARBA" id="ARBA00023136"/>
    </source>
</evidence>
<keyword evidence="13" id="KW-0675">Receptor</keyword>
<dbReference type="PANTHER" id="PTHR40980">
    <property type="entry name" value="PLUG DOMAIN-CONTAINING PROTEIN"/>
    <property type="match status" value="1"/>
</dbReference>
<keyword evidence="4 8" id="KW-0812">Transmembrane</keyword>
<dbReference type="PANTHER" id="PTHR40980:SF3">
    <property type="entry name" value="TONB-DEPENDENT RECEPTOR-LIKE BETA-BARREL DOMAIN-CONTAINING PROTEIN"/>
    <property type="match status" value="1"/>
</dbReference>
<evidence type="ECO:0000256" key="1">
    <source>
        <dbReference type="ARBA" id="ARBA00004571"/>
    </source>
</evidence>
<dbReference type="Proteomes" id="UP000273022">
    <property type="component" value="Unassembled WGS sequence"/>
</dbReference>
<evidence type="ECO:0000259" key="11">
    <source>
        <dbReference type="Pfam" id="PF00593"/>
    </source>
</evidence>
<dbReference type="Gene3D" id="2.40.170.20">
    <property type="entry name" value="TonB-dependent receptor, beta-barrel domain"/>
    <property type="match status" value="1"/>
</dbReference>
<protein>
    <submittedName>
        <fullName evidence="13">TonB-dependent receptor</fullName>
    </submittedName>
</protein>
<keyword evidence="2 8" id="KW-0813">Transport</keyword>
<comment type="similarity">
    <text evidence="8 9">Belongs to the TonB-dependent receptor family.</text>
</comment>
<evidence type="ECO:0000256" key="5">
    <source>
        <dbReference type="ARBA" id="ARBA00023077"/>
    </source>
</evidence>
<dbReference type="InterPro" id="IPR036942">
    <property type="entry name" value="Beta-barrel_TonB_sf"/>
</dbReference>
<evidence type="ECO:0000259" key="12">
    <source>
        <dbReference type="Pfam" id="PF07715"/>
    </source>
</evidence>
<keyword evidence="6 8" id="KW-0472">Membrane</keyword>
<keyword evidence="5 9" id="KW-0798">TonB box</keyword>
<evidence type="ECO:0000256" key="4">
    <source>
        <dbReference type="ARBA" id="ARBA00022692"/>
    </source>
</evidence>
<keyword evidence="14" id="KW-1185">Reference proteome</keyword>
<keyword evidence="7 8" id="KW-0998">Cell outer membrane</keyword>
<dbReference type="GO" id="GO:0009279">
    <property type="term" value="C:cell outer membrane"/>
    <property type="evidence" value="ECO:0007669"/>
    <property type="project" value="UniProtKB-SubCell"/>
</dbReference>
<dbReference type="EMBL" id="QYYH01000095">
    <property type="protein sequence ID" value="RJY10731.1"/>
    <property type="molecule type" value="Genomic_DNA"/>
</dbReference>
<dbReference type="InterPro" id="IPR000531">
    <property type="entry name" value="Beta-barrel_TonB"/>
</dbReference>
<organism evidence="13 14">
    <name type="scientific">Parashewanella spongiae</name>
    <dbReference type="NCBI Taxonomy" id="342950"/>
    <lineage>
        <taxon>Bacteria</taxon>
        <taxon>Pseudomonadati</taxon>
        <taxon>Pseudomonadota</taxon>
        <taxon>Gammaproteobacteria</taxon>
        <taxon>Alteromonadales</taxon>
        <taxon>Shewanellaceae</taxon>
        <taxon>Parashewanella</taxon>
    </lineage>
</organism>
<dbReference type="RefSeq" id="WP_121854267.1">
    <property type="nucleotide sequence ID" value="NZ_CP037952.1"/>
</dbReference>
<evidence type="ECO:0000256" key="2">
    <source>
        <dbReference type="ARBA" id="ARBA00022448"/>
    </source>
</evidence>
<evidence type="ECO:0000256" key="10">
    <source>
        <dbReference type="SAM" id="SignalP"/>
    </source>
</evidence>
<gene>
    <name evidence="13" type="ORF">D5R81_14040</name>
</gene>
<dbReference type="Gene3D" id="2.170.130.10">
    <property type="entry name" value="TonB-dependent receptor, plug domain"/>
    <property type="match status" value="1"/>
</dbReference>